<evidence type="ECO:0000256" key="3">
    <source>
        <dbReference type="ARBA" id="ARBA00022603"/>
    </source>
</evidence>
<evidence type="ECO:0000256" key="8">
    <source>
        <dbReference type="ARBA" id="ARBA00033392"/>
    </source>
</evidence>
<reference evidence="11 12" key="1">
    <citation type="submission" date="2016-10" db="EMBL/GenBank/DDBJ databases">
        <title>Complete genome of the TMA-utilizing, human hosted archaeon Methanomethylophilus alvus Gen. nov, sp. nov., strain Mx-05, derived from a pure culture.</title>
        <authorList>
            <person name="Brugere J.-F."/>
            <person name="Ben Hania W."/>
            <person name="Chaudhary P.P."/>
            <person name="Gaci N."/>
            <person name="Borrel G."/>
            <person name="Cao Van Tuat L."/>
            <person name="Fardeau M.-L."/>
            <person name="Harris H.M.B."/>
            <person name="O'Toole P.W."/>
            <person name="Ollivier B."/>
        </authorList>
    </citation>
    <scope>NUCLEOTIDE SEQUENCE [LARGE SCALE GENOMIC DNA]</scope>
    <source>
        <strain evidence="11 12">Mx-05</strain>
    </source>
</reference>
<keyword evidence="4 11" id="KW-0808">Transferase</keyword>
<evidence type="ECO:0000256" key="4">
    <source>
        <dbReference type="ARBA" id="ARBA00022679"/>
    </source>
</evidence>
<proteinExistence type="predicted"/>
<dbReference type="InterPro" id="IPR040601">
    <property type="entry name" value="Trm5a/b_N"/>
</dbReference>
<dbReference type="GO" id="GO:0002939">
    <property type="term" value="P:tRNA N1-guanine methylation"/>
    <property type="evidence" value="ECO:0007669"/>
    <property type="project" value="TreeGrafter"/>
</dbReference>
<evidence type="ECO:0000256" key="2">
    <source>
        <dbReference type="ARBA" id="ARBA00022490"/>
    </source>
</evidence>
<evidence type="ECO:0000256" key="5">
    <source>
        <dbReference type="ARBA" id="ARBA00022691"/>
    </source>
</evidence>
<dbReference type="Proteomes" id="UP000273278">
    <property type="component" value="Chromosome"/>
</dbReference>
<dbReference type="OMA" id="HYYDIQH"/>
<keyword evidence="2" id="KW-0963">Cytoplasm</keyword>
<dbReference type="CDD" id="cd02440">
    <property type="entry name" value="AdoMet_MTases"/>
    <property type="match status" value="1"/>
</dbReference>
<dbReference type="PANTHER" id="PTHR23245:SF36">
    <property type="entry name" value="TRNA (GUANINE(37)-N1)-METHYLTRANSFERASE"/>
    <property type="match status" value="1"/>
</dbReference>
<accession>A0A3G3IHG3</accession>
<protein>
    <recommendedName>
        <fullName evidence="1">tRNA (guanine(37)-N(1))-methyltransferase</fullName>
        <ecNumber evidence="1">2.1.1.228</ecNumber>
    </recommendedName>
    <alternativeName>
        <fullName evidence="7">M1G-methyltransferase</fullName>
    </alternativeName>
    <alternativeName>
        <fullName evidence="8">tRNA [GM37] methyltransferase</fullName>
    </alternativeName>
</protein>
<dbReference type="GeneID" id="41321942"/>
<dbReference type="InterPro" id="IPR056744">
    <property type="entry name" value="TRM5/TYW2-like_N"/>
</dbReference>
<keyword evidence="6" id="KW-0819">tRNA processing</keyword>
<feature type="domain" description="SAM-dependent methyltransferase TRM5/TYW2-type" evidence="10">
    <location>
        <begin position="85"/>
        <end position="333"/>
    </location>
</feature>
<dbReference type="EMBL" id="CP017686">
    <property type="protein sequence ID" value="AYQ55297.1"/>
    <property type="molecule type" value="Genomic_DNA"/>
</dbReference>
<keyword evidence="5" id="KW-0949">S-adenosyl-L-methionine</keyword>
<dbReference type="Pfam" id="PF25133">
    <property type="entry name" value="TYW2_N_2"/>
    <property type="match status" value="1"/>
</dbReference>
<comment type="catalytic activity">
    <reaction evidence="9">
        <text>guanosine(37) in tRNA + S-adenosyl-L-methionine = N(1)-methylguanosine(37) in tRNA + S-adenosyl-L-homocysteine + H(+)</text>
        <dbReference type="Rhea" id="RHEA:36899"/>
        <dbReference type="Rhea" id="RHEA-COMP:10145"/>
        <dbReference type="Rhea" id="RHEA-COMP:10147"/>
        <dbReference type="ChEBI" id="CHEBI:15378"/>
        <dbReference type="ChEBI" id="CHEBI:57856"/>
        <dbReference type="ChEBI" id="CHEBI:59789"/>
        <dbReference type="ChEBI" id="CHEBI:73542"/>
        <dbReference type="ChEBI" id="CHEBI:74269"/>
        <dbReference type="EC" id="2.1.1.228"/>
    </reaction>
</comment>
<evidence type="ECO:0000256" key="7">
    <source>
        <dbReference type="ARBA" id="ARBA00029736"/>
    </source>
</evidence>
<evidence type="ECO:0000256" key="1">
    <source>
        <dbReference type="ARBA" id="ARBA00012807"/>
    </source>
</evidence>
<dbReference type="InterPro" id="IPR029063">
    <property type="entry name" value="SAM-dependent_MTases_sf"/>
</dbReference>
<dbReference type="InterPro" id="IPR056743">
    <property type="entry name" value="TRM5-TYW2-like_MTfase"/>
</dbReference>
<dbReference type="PROSITE" id="PS51684">
    <property type="entry name" value="SAM_MT_TRM5_TYW2"/>
    <property type="match status" value="1"/>
</dbReference>
<dbReference type="GO" id="GO:0052906">
    <property type="term" value="F:tRNA (guanine(37)-N1)-methyltransferase activity"/>
    <property type="evidence" value="ECO:0007669"/>
    <property type="project" value="UniProtKB-EC"/>
</dbReference>
<evidence type="ECO:0000313" key="12">
    <source>
        <dbReference type="Proteomes" id="UP000273278"/>
    </source>
</evidence>
<dbReference type="Gene3D" id="3.40.50.150">
    <property type="entry name" value="Vaccinia Virus protein VP39"/>
    <property type="match status" value="1"/>
</dbReference>
<dbReference type="GO" id="GO:0005737">
    <property type="term" value="C:cytoplasm"/>
    <property type="evidence" value="ECO:0007669"/>
    <property type="project" value="TreeGrafter"/>
</dbReference>
<dbReference type="EC" id="2.1.1.228" evidence="1"/>
<evidence type="ECO:0000313" key="11">
    <source>
        <dbReference type="EMBL" id="AYQ55297.1"/>
    </source>
</evidence>
<dbReference type="InterPro" id="IPR030382">
    <property type="entry name" value="MeTrfase_TRM5/TYW2"/>
</dbReference>
<name>A0A3G3IHG3_9ARCH</name>
<dbReference type="Pfam" id="PF02475">
    <property type="entry name" value="TRM5-TYW2_MTfase"/>
    <property type="match status" value="1"/>
</dbReference>
<dbReference type="Gene3D" id="3.30.300.110">
    <property type="entry name" value="Met-10+ protein-like domains"/>
    <property type="match status" value="1"/>
</dbReference>
<keyword evidence="3 11" id="KW-0489">Methyltransferase</keyword>
<dbReference type="AlphaFoldDB" id="A0A3G3IHG3"/>
<evidence type="ECO:0000256" key="9">
    <source>
        <dbReference type="ARBA" id="ARBA00047783"/>
    </source>
</evidence>
<dbReference type="Pfam" id="PF18093">
    <property type="entry name" value="Trm5_N"/>
    <property type="match status" value="1"/>
</dbReference>
<gene>
    <name evidence="11" type="ORF">BKD89_05725</name>
</gene>
<evidence type="ECO:0000256" key="6">
    <source>
        <dbReference type="ARBA" id="ARBA00022694"/>
    </source>
</evidence>
<sequence length="333" mass="37570">MAKCIRVPKSEGEPIRRALMEEGLLDMDYRIGSEGDSILMPVLCDGYRGYAAEEAELRPSNRGETDYKDIADVPDGLKEYLPKSFDVIGDIAILKLEDCLVPYRAAIGEALMKVTPNIRAVFLDGGVKGDFRVRELEKIAGSGTSEVIHREYGTRMMTDPSKVYFNPRLATERARVASMVEDGEVVIDMFAGVAPFGTVICRHARPSMVYSIDLNPECERFMKENMRLNHIRNMECIIGDSTEVVRKLPKADRIIMNLPQMADRFLDSALRSVKPSGIIHMHKIMERSELEPFQKEMAKRMADEGLGMRVVRVSELKTYSPTMSVYVFDICPE</sequence>
<dbReference type="PANTHER" id="PTHR23245">
    <property type="entry name" value="TRNA METHYLTRANSFERASE"/>
    <property type="match status" value="1"/>
</dbReference>
<evidence type="ECO:0000259" key="10">
    <source>
        <dbReference type="PROSITE" id="PS51684"/>
    </source>
</evidence>
<dbReference type="Gene3D" id="3.30.70.2580">
    <property type="match status" value="1"/>
</dbReference>
<dbReference type="FunFam" id="3.30.300.110:FF:000001">
    <property type="entry name" value="tRNA (guanine(37)-N1)-methyltransferase"/>
    <property type="match status" value="1"/>
</dbReference>
<organism evidence="11 12">
    <name type="scientific">Methanomethylophilus alvi</name>
    <dbReference type="NCBI Taxonomy" id="1291540"/>
    <lineage>
        <taxon>Archaea</taxon>
        <taxon>Methanobacteriati</taxon>
        <taxon>Thermoplasmatota</taxon>
        <taxon>Thermoplasmata</taxon>
        <taxon>Methanomassiliicoccales</taxon>
        <taxon>Methanomethylophilaceae</taxon>
        <taxon>Methanomethylophilus</taxon>
    </lineage>
</organism>
<dbReference type="SUPFAM" id="SSF53335">
    <property type="entry name" value="S-adenosyl-L-methionine-dependent methyltransferases"/>
    <property type="match status" value="1"/>
</dbReference>
<dbReference type="RefSeq" id="WP_015505049.1">
    <property type="nucleotide sequence ID" value="NZ_CAYASN010000005.1"/>
</dbReference>